<dbReference type="InterPro" id="IPR000836">
    <property type="entry name" value="PRTase_dom"/>
</dbReference>
<dbReference type="NCBIfam" id="NF002636">
    <property type="entry name" value="PRK02304.1-5"/>
    <property type="match status" value="1"/>
</dbReference>
<comment type="function">
    <text evidence="2 11">Catalyzes a salvage reaction resulting in the formation of AMP, that is energically less costly than de novo synthesis.</text>
</comment>
<dbReference type="InterPro" id="IPR029057">
    <property type="entry name" value="PRTase-like"/>
</dbReference>
<evidence type="ECO:0000256" key="3">
    <source>
        <dbReference type="ARBA" id="ARBA00004496"/>
    </source>
</evidence>
<proteinExistence type="inferred from homology"/>
<dbReference type="Pfam" id="PF00156">
    <property type="entry name" value="Pribosyltran"/>
    <property type="match status" value="1"/>
</dbReference>
<keyword evidence="8 11" id="KW-0328">Glycosyltransferase</keyword>
<evidence type="ECO:0000256" key="7">
    <source>
        <dbReference type="ARBA" id="ARBA00022490"/>
    </source>
</evidence>
<dbReference type="PANTHER" id="PTHR32315:SF3">
    <property type="entry name" value="ADENINE PHOSPHORIBOSYLTRANSFERASE"/>
    <property type="match status" value="1"/>
</dbReference>
<organism evidence="13 14">
    <name type="scientific">Luteipulveratus flavus</name>
    <dbReference type="NCBI Taxonomy" id="3031728"/>
    <lineage>
        <taxon>Bacteria</taxon>
        <taxon>Bacillati</taxon>
        <taxon>Actinomycetota</taxon>
        <taxon>Actinomycetes</taxon>
        <taxon>Micrococcales</taxon>
        <taxon>Dermacoccaceae</taxon>
        <taxon>Luteipulveratus</taxon>
    </lineage>
</organism>
<evidence type="ECO:0000313" key="13">
    <source>
        <dbReference type="EMBL" id="MDF8266285.1"/>
    </source>
</evidence>
<dbReference type="PANTHER" id="PTHR32315">
    <property type="entry name" value="ADENINE PHOSPHORIBOSYLTRANSFERASE"/>
    <property type="match status" value="1"/>
</dbReference>
<dbReference type="InterPro" id="IPR050054">
    <property type="entry name" value="UPRTase/APRTase"/>
</dbReference>
<dbReference type="NCBIfam" id="TIGR01090">
    <property type="entry name" value="apt"/>
    <property type="match status" value="1"/>
</dbReference>
<evidence type="ECO:0000256" key="10">
    <source>
        <dbReference type="ARBA" id="ARBA00022726"/>
    </source>
</evidence>
<dbReference type="GO" id="GO:0003999">
    <property type="term" value="F:adenine phosphoribosyltransferase activity"/>
    <property type="evidence" value="ECO:0007669"/>
    <property type="project" value="UniProtKB-EC"/>
</dbReference>
<keyword evidence="10 11" id="KW-0660">Purine salvage</keyword>
<comment type="subunit">
    <text evidence="11">Homodimer.</text>
</comment>
<evidence type="ECO:0000256" key="4">
    <source>
        <dbReference type="ARBA" id="ARBA00004659"/>
    </source>
</evidence>
<evidence type="ECO:0000256" key="1">
    <source>
        <dbReference type="ARBA" id="ARBA00000868"/>
    </source>
</evidence>
<dbReference type="Proteomes" id="UP001528912">
    <property type="component" value="Unassembled WGS sequence"/>
</dbReference>
<evidence type="ECO:0000256" key="5">
    <source>
        <dbReference type="ARBA" id="ARBA00008391"/>
    </source>
</evidence>
<evidence type="ECO:0000313" key="14">
    <source>
        <dbReference type="Proteomes" id="UP001528912"/>
    </source>
</evidence>
<dbReference type="InterPro" id="IPR005764">
    <property type="entry name" value="Ade_phspho_trans"/>
</dbReference>
<evidence type="ECO:0000256" key="8">
    <source>
        <dbReference type="ARBA" id="ARBA00022676"/>
    </source>
</evidence>
<evidence type="ECO:0000256" key="6">
    <source>
        <dbReference type="ARBA" id="ARBA00011893"/>
    </source>
</evidence>
<sequence length="174" mass="18193">MGTASEELLKHTRDVPDFPKPGVLFKDLTPLFGAPDAFTVVIDDIAAQHRGHVDAVAGVEARGFIIGAPIALALGVPFVPIRKAGKLPGETVSTAYALEYGTAEVEVHAGAFEDHRRVLVLDDVLATGGTAAAACALVERAGGEVHAVQVLLELASLHGRTHLEGYDLRTVATV</sequence>
<keyword evidence="14" id="KW-1185">Reference proteome</keyword>
<evidence type="ECO:0000256" key="11">
    <source>
        <dbReference type="HAMAP-Rule" id="MF_00004"/>
    </source>
</evidence>
<evidence type="ECO:0000256" key="2">
    <source>
        <dbReference type="ARBA" id="ARBA00003968"/>
    </source>
</evidence>
<dbReference type="CDD" id="cd06223">
    <property type="entry name" value="PRTases_typeI"/>
    <property type="match status" value="1"/>
</dbReference>
<evidence type="ECO:0000259" key="12">
    <source>
        <dbReference type="Pfam" id="PF00156"/>
    </source>
</evidence>
<dbReference type="Gene3D" id="3.40.50.2020">
    <property type="match status" value="1"/>
</dbReference>
<protein>
    <recommendedName>
        <fullName evidence="6 11">Adenine phosphoribosyltransferase</fullName>
        <shortName evidence="11">APRT</shortName>
        <ecNumber evidence="6 11">2.4.2.7</ecNumber>
    </recommendedName>
</protein>
<accession>A0ABT6CBK9</accession>
<reference evidence="13 14" key="1">
    <citation type="submission" date="2023-03" db="EMBL/GenBank/DDBJ databases">
        <title>YIM 133296 draft genome.</title>
        <authorList>
            <person name="Xiong L."/>
        </authorList>
    </citation>
    <scope>NUCLEOTIDE SEQUENCE [LARGE SCALE GENOMIC DNA]</scope>
    <source>
        <strain evidence="13 14">YIM 133296</strain>
    </source>
</reference>
<dbReference type="HAMAP" id="MF_00004">
    <property type="entry name" value="Aden_phosphoribosyltr"/>
    <property type="match status" value="1"/>
</dbReference>
<gene>
    <name evidence="11" type="primary">apt</name>
    <name evidence="13" type="ORF">P4R38_18695</name>
</gene>
<keyword evidence="7 11" id="KW-0963">Cytoplasm</keyword>
<dbReference type="RefSeq" id="WP_277193474.1">
    <property type="nucleotide sequence ID" value="NZ_JAROAV010000052.1"/>
</dbReference>
<dbReference type="EC" id="2.4.2.7" evidence="6 11"/>
<name>A0ABT6CBK9_9MICO</name>
<evidence type="ECO:0000256" key="9">
    <source>
        <dbReference type="ARBA" id="ARBA00022679"/>
    </source>
</evidence>
<feature type="domain" description="Phosphoribosyltransferase" evidence="12">
    <location>
        <begin position="41"/>
        <end position="151"/>
    </location>
</feature>
<comment type="subcellular location">
    <subcellularLocation>
        <location evidence="3 11">Cytoplasm</location>
    </subcellularLocation>
</comment>
<comment type="caution">
    <text evidence="13">The sequence shown here is derived from an EMBL/GenBank/DDBJ whole genome shotgun (WGS) entry which is preliminary data.</text>
</comment>
<keyword evidence="9 11" id="KW-0808">Transferase</keyword>
<comment type="pathway">
    <text evidence="4 11">Purine metabolism; AMP biosynthesis via salvage pathway; AMP from adenine: step 1/1.</text>
</comment>
<comment type="catalytic activity">
    <reaction evidence="1 11">
        <text>AMP + diphosphate = 5-phospho-alpha-D-ribose 1-diphosphate + adenine</text>
        <dbReference type="Rhea" id="RHEA:16609"/>
        <dbReference type="ChEBI" id="CHEBI:16708"/>
        <dbReference type="ChEBI" id="CHEBI:33019"/>
        <dbReference type="ChEBI" id="CHEBI:58017"/>
        <dbReference type="ChEBI" id="CHEBI:456215"/>
        <dbReference type="EC" id="2.4.2.7"/>
    </reaction>
</comment>
<dbReference type="NCBIfam" id="NF002634">
    <property type="entry name" value="PRK02304.1-3"/>
    <property type="match status" value="1"/>
</dbReference>
<dbReference type="SUPFAM" id="SSF53271">
    <property type="entry name" value="PRTase-like"/>
    <property type="match status" value="1"/>
</dbReference>
<comment type="similarity">
    <text evidence="5 11">Belongs to the purine/pyrimidine phosphoribosyltransferase family.</text>
</comment>
<dbReference type="EMBL" id="JAROAV010000052">
    <property type="protein sequence ID" value="MDF8266285.1"/>
    <property type="molecule type" value="Genomic_DNA"/>
</dbReference>